<dbReference type="SUPFAM" id="SSF49785">
    <property type="entry name" value="Galactose-binding domain-like"/>
    <property type="match status" value="1"/>
</dbReference>
<keyword evidence="5 7" id="KW-0326">Glycosidase</keyword>
<dbReference type="STRING" id="554055.A0A2P6V0S3"/>
<dbReference type="InterPro" id="IPR048913">
    <property type="entry name" value="BetaGal_gal-bd"/>
</dbReference>
<evidence type="ECO:0000256" key="3">
    <source>
        <dbReference type="ARBA" id="ARBA00012756"/>
    </source>
</evidence>
<dbReference type="Proteomes" id="UP000239649">
    <property type="component" value="Unassembled WGS sequence"/>
</dbReference>
<name>A0A2P6V0S3_9CHLO</name>
<dbReference type="PRINTS" id="PR00742">
    <property type="entry name" value="GLHYDRLASE35"/>
</dbReference>
<dbReference type="GO" id="GO:0004565">
    <property type="term" value="F:beta-galactosidase activity"/>
    <property type="evidence" value="ECO:0007669"/>
    <property type="project" value="UniProtKB-EC"/>
</dbReference>
<evidence type="ECO:0000256" key="10">
    <source>
        <dbReference type="SAM" id="SignalP"/>
    </source>
</evidence>
<evidence type="ECO:0000256" key="8">
    <source>
        <dbReference type="RuleBase" id="RU003679"/>
    </source>
</evidence>
<evidence type="ECO:0000256" key="9">
    <source>
        <dbReference type="SAM" id="MobiDB-lite"/>
    </source>
</evidence>
<reference evidence="14 15" key="1">
    <citation type="journal article" date="2018" name="Plant J.">
        <title>Genome sequences of Chlorella sorokiniana UTEX 1602 and Micractinium conductrix SAG 241.80: implications to maltose excretion by a green alga.</title>
        <authorList>
            <person name="Arriola M.B."/>
            <person name="Velmurugan N."/>
            <person name="Zhang Y."/>
            <person name="Plunkett M.H."/>
            <person name="Hondzo H."/>
            <person name="Barney B.M."/>
        </authorList>
    </citation>
    <scope>NUCLEOTIDE SEQUENCE [LARGE SCALE GENOMIC DNA]</scope>
    <source>
        <strain evidence="14 15">SAG 241.80</strain>
    </source>
</reference>
<feature type="active site" description="Proton donor" evidence="6">
    <location>
        <position position="202"/>
    </location>
</feature>
<feature type="domain" description="Beta-galactosidase galactose-binding" evidence="13">
    <location>
        <begin position="610"/>
        <end position="679"/>
    </location>
</feature>
<dbReference type="InterPro" id="IPR026283">
    <property type="entry name" value="B-gal_1-like"/>
</dbReference>
<dbReference type="InterPro" id="IPR001944">
    <property type="entry name" value="Glycoside_Hdrlase_35"/>
</dbReference>
<dbReference type="Pfam" id="PF01301">
    <property type="entry name" value="Glyco_hydro_35"/>
    <property type="match status" value="1"/>
</dbReference>
<dbReference type="EC" id="3.2.1.23" evidence="3 7"/>
<keyword evidence="4 7" id="KW-0378">Hydrolase</keyword>
<evidence type="ECO:0000256" key="6">
    <source>
        <dbReference type="PIRSR" id="PIRSR006336-1"/>
    </source>
</evidence>
<comment type="catalytic activity">
    <reaction evidence="1 7">
        <text>Hydrolysis of terminal non-reducing beta-D-galactose residues in beta-D-galactosides.</text>
        <dbReference type="EC" id="3.2.1.23"/>
    </reaction>
</comment>
<dbReference type="FunFam" id="3.20.20.80:FF:000115">
    <property type="entry name" value="Beta-galactosidase"/>
    <property type="match status" value="1"/>
</dbReference>
<dbReference type="PROSITE" id="PS01182">
    <property type="entry name" value="GLYCOSYL_HYDROL_F35"/>
    <property type="match status" value="1"/>
</dbReference>
<evidence type="ECO:0000259" key="13">
    <source>
        <dbReference type="Pfam" id="PF21467"/>
    </source>
</evidence>
<evidence type="ECO:0000313" key="14">
    <source>
        <dbReference type="EMBL" id="PSC67692.1"/>
    </source>
</evidence>
<feature type="signal peptide" evidence="10">
    <location>
        <begin position="1"/>
        <end position="26"/>
    </location>
</feature>
<feature type="domain" description="Glycoside hydrolase 35 catalytic" evidence="11">
    <location>
        <begin position="49"/>
        <end position="384"/>
    </location>
</feature>
<dbReference type="EMBL" id="LHPF02000050">
    <property type="protein sequence ID" value="PSC67692.1"/>
    <property type="molecule type" value="Genomic_DNA"/>
</dbReference>
<dbReference type="InterPro" id="IPR019801">
    <property type="entry name" value="Glyco_hydro_35_CS"/>
</dbReference>
<proteinExistence type="inferred from homology"/>
<dbReference type="InterPro" id="IPR008979">
    <property type="entry name" value="Galactose-bd-like_sf"/>
</dbReference>
<evidence type="ECO:0000256" key="2">
    <source>
        <dbReference type="ARBA" id="ARBA00009809"/>
    </source>
</evidence>
<feature type="region of interest" description="Disordered" evidence="9">
    <location>
        <begin position="702"/>
        <end position="733"/>
    </location>
</feature>
<feature type="chain" id="PRO_5015157834" description="Beta-galactosidase" evidence="10">
    <location>
        <begin position="27"/>
        <end position="733"/>
    </location>
</feature>
<evidence type="ECO:0000313" key="15">
    <source>
        <dbReference type="Proteomes" id="UP000239649"/>
    </source>
</evidence>
<dbReference type="InterPro" id="IPR031330">
    <property type="entry name" value="Gly_Hdrlase_35_cat"/>
</dbReference>
<comment type="similarity">
    <text evidence="2 8">Belongs to the glycosyl hydrolase 35 family.</text>
</comment>
<gene>
    <name evidence="14" type="ORF">C2E20_8652</name>
</gene>
<feature type="compositionally biased region" description="Basic residues" evidence="9">
    <location>
        <begin position="723"/>
        <end position="733"/>
    </location>
</feature>
<dbReference type="PANTHER" id="PTHR23421">
    <property type="entry name" value="BETA-GALACTOSIDASE RELATED"/>
    <property type="match status" value="1"/>
</dbReference>
<feature type="domain" description="Beta-galactosidase 1-like first all-beta" evidence="12">
    <location>
        <begin position="434"/>
        <end position="556"/>
    </location>
</feature>
<evidence type="ECO:0000256" key="4">
    <source>
        <dbReference type="ARBA" id="ARBA00022801"/>
    </source>
</evidence>
<keyword evidence="10" id="KW-0732">Signal</keyword>
<evidence type="ECO:0000259" key="11">
    <source>
        <dbReference type="Pfam" id="PF01301"/>
    </source>
</evidence>
<organism evidence="14 15">
    <name type="scientific">Micractinium conductrix</name>
    <dbReference type="NCBI Taxonomy" id="554055"/>
    <lineage>
        <taxon>Eukaryota</taxon>
        <taxon>Viridiplantae</taxon>
        <taxon>Chlorophyta</taxon>
        <taxon>core chlorophytes</taxon>
        <taxon>Trebouxiophyceae</taxon>
        <taxon>Chlorellales</taxon>
        <taxon>Chlorellaceae</taxon>
        <taxon>Chlorella clade</taxon>
        <taxon>Micractinium</taxon>
    </lineage>
</organism>
<feature type="compositionally biased region" description="Low complexity" evidence="9">
    <location>
        <begin position="712"/>
        <end position="722"/>
    </location>
</feature>
<dbReference type="GO" id="GO:0005975">
    <property type="term" value="P:carbohydrate metabolic process"/>
    <property type="evidence" value="ECO:0007669"/>
    <property type="project" value="InterPro"/>
</dbReference>
<evidence type="ECO:0000256" key="1">
    <source>
        <dbReference type="ARBA" id="ARBA00001412"/>
    </source>
</evidence>
<comment type="caution">
    <text evidence="14">The sequence shown here is derived from an EMBL/GenBank/DDBJ whole genome shotgun (WGS) entry which is preliminary data.</text>
</comment>
<dbReference type="SUPFAM" id="SSF51445">
    <property type="entry name" value="(Trans)glycosidases"/>
    <property type="match status" value="1"/>
</dbReference>
<evidence type="ECO:0000256" key="7">
    <source>
        <dbReference type="RuleBase" id="RU000675"/>
    </source>
</evidence>
<accession>A0A2P6V0S3</accession>
<dbReference type="PIRSF" id="PIRSF006336">
    <property type="entry name" value="B-gal"/>
    <property type="match status" value="1"/>
</dbReference>
<dbReference type="Gene3D" id="2.60.120.260">
    <property type="entry name" value="Galactose-binding domain-like"/>
    <property type="match status" value="2"/>
</dbReference>
<sequence length="733" mass="79342">MRCHPTALGGMAATLLLLHAVGAAAATATSAAAFAAAKAPPSLTIEADTFLLDGKPLQIISGSMHYFRIHPDYWEDRLERAAAMGLNTVEVYIPWNFHEPYPGEYLWRGWADVERWLQLIQDQGMWVVLRPGPYICAEWDFGGFPWWLASSAVSGGGTMRMRTSDPAYLAHVDHWWAQLFPRLRRFLLEEGGPVLMVQMENEYGFCGEDKEYLRHLVNTTRQHLSQDALLFTTDPPGVAARGTLNGSELYTVVDFGPGWFAPDAAFGVQRSLNAPGKSPPFCSEFYSGWLTHWGEPMANTSTDALLRATQTLLEYANSTGSLSFYMAHGGTNFGFWAGAGIDGTKYLAHITSYDYDCPISEAGDYCQPGIGGACKYTAIRDLIARHTGRSLPEPPPRPAVHRYGTVELRQEVPLWEALPQLLPGGPGGIAAEQPSHMEEYGQRWGLILYRTHLKPGALDQEGKLDLGGRPGDYASVFIAGQLAGRLDRSQPETALTLPAQGHGGSGDEGFQLDILVEGMGRVNFGCDQGGWDHKGLTSSNVTLNGEGLTGWEVFPLALDDLDELEWGKAATVLVAAARRRLTEAPSVGSTAVLSALRGGDQGGGGDAQVPLFLRGTFEIDDRTALRGSKGFLADSFLSTHGWGKGLAWVNGFALGWYWPSQGPQMTLYVPGPVLRAGNNEVLLLELEHAPDRREVLLDDTPDFYGPSSKPTAAGSAAAAHPAGARRHGAHGPA</sequence>
<dbReference type="InterPro" id="IPR017853">
    <property type="entry name" value="GH"/>
</dbReference>
<dbReference type="Gene3D" id="3.20.20.80">
    <property type="entry name" value="Glycosidases"/>
    <property type="match status" value="1"/>
</dbReference>
<keyword evidence="15" id="KW-1185">Reference proteome</keyword>
<dbReference type="Pfam" id="PF21467">
    <property type="entry name" value="BetaGal_gal-bd"/>
    <property type="match status" value="1"/>
</dbReference>
<dbReference type="Pfam" id="PF21317">
    <property type="entry name" value="BetaGal_ABD_1"/>
    <property type="match status" value="1"/>
</dbReference>
<dbReference type="OrthoDB" id="505634at2759"/>
<dbReference type="InterPro" id="IPR048912">
    <property type="entry name" value="BetaGal1-like_ABD1"/>
</dbReference>
<protein>
    <recommendedName>
        <fullName evidence="3 7">Beta-galactosidase</fullName>
        <ecNumber evidence="3 7">3.2.1.23</ecNumber>
    </recommendedName>
</protein>
<evidence type="ECO:0000259" key="12">
    <source>
        <dbReference type="Pfam" id="PF21317"/>
    </source>
</evidence>
<evidence type="ECO:0000256" key="5">
    <source>
        <dbReference type="ARBA" id="ARBA00023295"/>
    </source>
</evidence>
<feature type="active site" description="Nucleophile" evidence="6">
    <location>
        <position position="284"/>
    </location>
</feature>
<dbReference type="AlphaFoldDB" id="A0A2P6V0S3"/>